<gene>
    <name evidence="8" type="primary">pepA</name>
    <name evidence="10" type="ORF">F5897_000449</name>
    <name evidence="11" type="ORF">F5897_001522</name>
</gene>
<evidence type="ECO:0000256" key="5">
    <source>
        <dbReference type="ARBA" id="ARBA00022670"/>
    </source>
</evidence>
<reference evidence="11" key="1">
    <citation type="submission" date="2020-08" db="EMBL/GenBank/DDBJ databases">
        <title>Sequencing the genomes of 1000 actinobacteria strains.</title>
        <authorList>
            <person name="Klenk H.-P."/>
        </authorList>
    </citation>
    <scope>NUCLEOTIDE SEQUENCE [LARGE SCALE GENOMIC DNA]</scope>
    <source>
        <strain evidence="11">DSM 27064</strain>
    </source>
</reference>
<dbReference type="PANTHER" id="PTHR11963">
    <property type="entry name" value="LEUCINE AMINOPEPTIDASE-RELATED"/>
    <property type="match status" value="1"/>
</dbReference>
<comment type="function">
    <text evidence="7 8">Presumably involved in the processing and regular turnover of intracellular proteins. Catalyzes the removal of unsubstituted N-terminal amino acids from various peptides.</text>
</comment>
<feature type="binding site" evidence="8">
    <location>
        <position position="285"/>
    </location>
    <ligand>
        <name>Mn(2+)</name>
        <dbReference type="ChEBI" id="CHEBI:29035"/>
        <label>2</label>
    </ligand>
</feature>
<evidence type="ECO:0000256" key="3">
    <source>
        <dbReference type="ARBA" id="ARBA00009528"/>
    </source>
</evidence>
<evidence type="ECO:0000256" key="6">
    <source>
        <dbReference type="ARBA" id="ARBA00022801"/>
    </source>
</evidence>
<dbReference type="EMBL" id="JACIFD010000004">
    <property type="protein sequence ID" value="MBB4071157.1"/>
    <property type="molecule type" value="Genomic_DNA"/>
</dbReference>
<keyword evidence="8" id="KW-0479">Metal-binding</keyword>
<evidence type="ECO:0000313" key="12">
    <source>
        <dbReference type="Proteomes" id="UP000571183"/>
    </source>
</evidence>
<dbReference type="SUPFAM" id="SSF53187">
    <property type="entry name" value="Zn-dependent exopeptidases"/>
    <property type="match status" value="1"/>
</dbReference>
<feature type="binding site" evidence="8">
    <location>
        <position position="346"/>
    </location>
    <ligand>
        <name>Mn(2+)</name>
        <dbReference type="ChEBI" id="CHEBI:29035"/>
        <label>2</label>
    </ligand>
</feature>
<sequence>MNLVIDPKYNPVPSLTQSPEIAVAATAAATGAVAVWVTSEGELPQTVELSREELKLAGFTGAKGQTYVLPGEPVTVLVGIGKGVKNAAEARNAVAAFVRAANKEAEISFELETLHRGDTCARGAARAAVEGALLARYAYEELKTERKLVPLTKITVVATADTELAQEGIAQGVALSRAARLSRDLANTPPRHLTATKLAEVVAEVGPQFGLEVEVFDLAKIQELRLEGMLGVNAGSVEEPRVIKLSYKPENARAHVGLVGKGIMYDSGGISLKPSDPSHCIMKMDMMGAVSLFGAMTALADLKVDVAVTGFMMCTDNMPSGSATKLGDVLTYRNGKTAEVKNTDAEGRLVLADGLVLATELEPRPDALVDIATLTGAALMAFGTETTAVMGNNQDVVDQLIAAGAKADDVAWQMPLDLRLKETMKSNVADFANIGAREGGAITAALFLNEFVDGTPWGHLDIAGTMEATSDKLWRSAGATGVGARTLAHFLAAFNQPSGDIIGTELD</sequence>
<keyword evidence="12" id="KW-1185">Reference proteome</keyword>
<comment type="catalytic activity">
    <reaction evidence="1 8">
        <text>Release of an N-terminal amino acid, Xaa-|-Yaa-, in which Xaa is preferably Leu, but may be other amino acids including Pro although not Arg or Lys, and Yaa may be Pro. Amino acid amides and methyl esters are also readily hydrolyzed, but rates on arylamides are exceedingly low.</text>
        <dbReference type="EC" id="3.4.11.1"/>
    </reaction>
</comment>
<dbReference type="InterPro" id="IPR000819">
    <property type="entry name" value="Peptidase_M17_C"/>
</dbReference>
<dbReference type="Gene3D" id="3.40.630.10">
    <property type="entry name" value="Zn peptidases"/>
    <property type="match status" value="1"/>
</dbReference>
<dbReference type="InterPro" id="IPR008283">
    <property type="entry name" value="Peptidase_M17_N"/>
</dbReference>
<dbReference type="EC" id="3.4.11.1" evidence="8"/>
<dbReference type="AlphaFoldDB" id="A0A840DL40"/>
<feature type="binding site" evidence="8">
    <location>
        <position position="261"/>
    </location>
    <ligand>
        <name>Mn(2+)</name>
        <dbReference type="ChEBI" id="CHEBI:29035"/>
        <label>2</label>
    </ligand>
</feature>
<comment type="similarity">
    <text evidence="3 8">Belongs to the peptidase M17 family.</text>
</comment>
<keyword evidence="6 8" id="KW-0378">Hydrolase</keyword>
<evidence type="ECO:0000313" key="11">
    <source>
        <dbReference type="EMBL" id="MBB4072192.1"/>
    </source>
</evidence>
<dbReference type="InterPro" id="IPR011356">
    <property type="entry name" value="Leucine_aapep/pepB"/>
</dbReference>
<dbReference type="EC" id="3.4.11.10" evidence="8"/>
<comment type="cofactor">
    <cofactor evidence="8">
        <name>Mn(2+)</name>
        <dbReference type="ChEBI" id="CHEBI:29035"/>
    </cofactor>
    <text evidence="8">Binds 2 manganese ions per subunit.</text>
</comment>
<evidence type="ECO:0000256" key="1">
    <source>
        <dbReference type="ARBA" id="ARBA00000135"/>
    </source>
</evidence>
<dbReference type="PANTHER" id="PTHR11963:SF23">
    <property type="entry name" value="CYTOSOL AMINOPEPTIDASE"/>
    <property type="match status" value="1"/>
</dbReference>
<dbReference type="Proteomes" id="UP000571183">
    <property type="component" value="Unassembled WGS sequence"/>
</dbReference>
<comment type="subcellular location">
    <subcellularLocation>
        <location evidence="8">Cytoplasm</location>
    </subcellularLocation>
</comment>
<keyword evidence="8" id="KW-0963">Cytoplasm</keyword>
<dbReference type="HAMAP" id="MF_00181">
    <property type="entry name" value="Cytosol_peptidase_M17"/>
    <property type="match status" value="1"/>
</dbReference>
<dbReference type="GO" id="GO:0070006">
    <property type="term" value="F:metalloaminopeptidase activity"/>
    <property type="evidence" value="ECO:0007669"/>
    <property type="project" value="InterPro"/>
</dbReference>
<organism evidence="11 12">
    <name type="scientific">Canibacter oris</name>
    <dbReference type="NCBI Taxonomy" id="1365628"/>
    <lineage>
        <taxon>Bacteria</taxon>
        <taxon>Bacillati</taxon>
        <taxon>Actinomycetota</taxon>
        <taxon>Actinomycetes</taxon>
        <taxon>Micrococcales</taxon>
        <taxon>Microbacteriaceae</taxon>
        <taxon>Canibacter</taxon>
    </lineage>
</organism>
<keyword evidence="5 8" id="KW-0645">Protease</keyword>
<dbReference type="PRINTS" id="PR00481">
    <property type="entry name" value="LAMNOPPTDASE"/>
</dbReference>
<name>A0A840DL40_9MICO</name>
<evidence type="ECO:0000259" key="9">
    <source>
        <dbReference type="PROSITE" id="PS00631"/>
    </source>
</evidence>
<feature type="domain" description="Cytosol aminopeptidase" evidence="9">
    <location>
        <begin position="342"/>
        <end position="349"/>
    </location>
</feature>
<dbReference type="GO" id="GO:0005737">
    <property type="term" value="C:cytoplasm"/>
    <property type="evidence" value="ECO:0007669"/>
    <property type="project" value="UniProtKB-SubCell"/>
</dbReference>
<keyword evidence="8" id="KW-0464">Manganese</keyword>
<comment type="caution">
    <text evidence="11">The sequence shown here is derived from an EMBL/GenBank/DDBJ whole genome shotgun (WGS) entry which is preliminary data.</text>
</comment>
<dbReference type="SUPFAM" id="SSF52949">
    <property type="entry name" value="Macro domain-like"/>
    <property type="match status" value="1"/>
</dbReference>
<feature type="active site" evidence="8">
    <location>
        <position position="348"/>
    </location>
</feature>
<dbReference type="GO" id="GO:0006508">
    <property type="term" value="P:proteolysis"/>
    <property type="evidence" value="ECO:0007669"/>
    <property type="project" value="UniProtKB-KW"/>
</dbReference>
<dbReference type="Pfam" id="PF02789">
    <property type="entry name" value="Peptidase_M17_N"/>
    <property type="match status" value="1"/>
</dbReference>
<dbReference type="InterPro" id="IPR043472">
    <property type="entry name" value="Macro_dom-like"/>
</dbReference>
<accession>A0A840DL40</accession>
<dbReference type="EMBL" id="JACIFD010000019">
    <property type="protein sequence ID" value="MBB4072192.1"/>
    <property type="molecule type" value="Genomic_DNA"/>
</dbReference>
<dbReference type="RefSeq" id="WP_183304331.1">
    <property type="nucleotide sequence ID" value="NZ_JACIFD010000004.1"/>
</dbReference>
<keyword evidence="4 8" id="KW-0031">Aminopeptidase</keyword>
<evidence type="ECO:0000256" key="4">
    <source>
        <dbReference type="ARBA" id="ARBA00022438"/>
    </source>
</evidence>
<dbReference type="InterPro" id="IPR023042">
    <property type="entry name" value="Peptidase_M17_leu_NH2_pept"/>
</dbReference>
<comment type="catalytic activity">
    <reaction evidence="2 8">
        <text>Release of an N-terminal amino acid, preferentially leucine, but not glutamic or aspartic acids.</text>
        <dbReference type="EC" id="3.4.11.10"/>
    </reaction>
</comment>
<evidence type="ECO:0000256" key="7">
    <source>
        <dbReference type="ARBA" id="ARBA00049972"/>
    </source>
</evidence>
<evidence type="ECO:0000256" key="8">
    <source>
        <dbReference type="HAMAP-Rule" id="MF_00181"/>
    </source>
</evidence>
<evidence type="ECO:0000313" key="10">
    <source>
        <dbReference type="EMBL" id="MBB4071157.1"/>
    </source>
</evidence>
<feature type="binding site" evidence="8">
    <location>
        <position position="266"/>
    </location>
    <ligand>
        <name>Mn(2+)</name>
        <dbReference type="ChEBI" id="CHEBI:29035"/>
        <label>2</label>
    </ligand>
</feature>
<dbReference type="GO" id="GO:0030145">
    <property type="term" value="F:manganese ion binding"/>
    <property type="evidence" value="ECO:0007669"/>
    <property type="project" value="UniProtKB-UniRule"/>
</dbReference>
<dbReference type="CDD" id="cd00433">
    <property type="entry name" value="Peptidase_M17"/>
    <property type="match status" value="1"/>
</dbReference>
<proteinExistence type="inferred from homology"/>
<dbReference type="PROSITE" id="PS00631">
    <property type="entry name" value="CYTOSOL_AP"/>
    <property type="match status" value="1"/>
</dbReference>
<protein>
    <recommendedName>
        <fullName evidence="8">Probable cytosol aminopeptidase</fullName>
        <ecNumber evidence="8">3.4.11.1</ecNumber>
    </recommendedName>
    <alternativeName>
        <fullName evidence="8">Leucine aminopeptidase</fullName>
        <shortName evidence="8">LAP</shortName>
        <ecNumber evidence="8">3.4.11.10</ecNumber>
    </alternativeName>
    <alternativeName>
        <fullName evidence="8">Leucyl aminopeptidase</fullName>
    </alternativeName>
</protein>
<dbReference type="Gene3D" id="3.40.220.10">
    <property type="entry name" value="Leucine Aminopeptidase, subunit E, domain 1"/>
    <property type="match status" value="1"/>
</dbReference>
<feature type="binding site" evidence="8">
    <location>
        <position position="346"/>
    </location>
    <ligand>
        <name>Mn(2+)</name>
        <dbReference type="ChEBI" id="CHEBI:29035"/>
        <label>1</label>
    </ligand>
</feature>
<feature type="binding site" evidence="8">
    <location>
        <position position="266"/>
    </location>
    <ligand>
        <name>Mn(2+)</name>
        <dbReference type="ChEBI" id="CHEBI:29035"/>
        <label>1</label>
    </ligand>
</feature>
<feature type="binding site" evidence="8">
    <location>
        <position position="344"/>
    </location>
    <ligand>
        <name>Mn(2+)</name>
        <dbReference type="ChEBI" id="CHEBI:29035"/>
        <label>1</label>
    </ligand>
</feature>
<feature type="active site" evidence="8">
    <location>
        <position position="273"/>
    </location>
</feature>
<evidence type="ECO:0000256" key="2">
    <source>
        <dbReference type="ARBA" id="ARBA00000967"/>
    </source>
</evidence>
<dbReference type="Pfam" id="PF00883">
    <property type="entry name" value="Peptidase_M17"/>
    <property type="match status" value="1"/>
</dbReference>